<dbReference type="EMBL" id="CP051128">
    <property type="protein sequence ID" value="QIZ08416.1"/>
    <property type="molecule type" value="Genomic_DNA"/>
</dbReference>
<feature type="coiled-coil region" evidence="1">
    <location>
        <begin position="9"/>
        <end position="43"/>
    </location>
</feature>
<keyword evidence="1" id="KW-0175">Coiled coil</keyword>
<accession>A0A6H1P4D7</accession>
<reference evidence="2 3" key="1">
    <citation type="submission" date="2020-04" db="EMBL/GenBank/DDBJ databases">
        <title>Genome-Wide Identification of 5-Methylcytosine Sites in Bacterial Genomes By High-Throughput Sequencing of MspJI Restriction Fragments.</title>
        <authorList>
            <person name="Wu V."/>
        </authorList>
    </citation>
    <scope>NUCLEOTIDE SEQUENCE [LARGE SCALE GENOMIC DNA]</scope>
    <source>
        <strain evidence="2 3">S2</strain>
    </source>
</reference>
<protein>
    <submittedName>
        <fullName evidence="2">Uncharacterized protein</fullName>
    </submittedName>
</protein>
<dbReference type="Proteomes" id="UP000501868">
    <property type="component" value="Chromosome"/>
</dbReference>
<evidence type="ECO:0000313" key="2">
    <source>
        <dbReference type="EMBL" id="QIZ08416.1"/>
    </source>
</evidence>
<name>A0A6H1P4D7_PRIMG</name>
<organism evidence="2 3">
    <name type="scientific">Priestia megaterium</name>
    <name type="common">Bacillus megaterium</name>
    <dbReference type="NCBI Taxonomy" id="1404"/>
    <lineage>
        <taxon>Bacteria</taxon>
        <taxon>Bacillati</taxon>
        <taxon>Bacillota</taxon>
        <taxon>Bacilli</taxon>
        <taxon>Bacillales</taxon>
        <taxon>Bacillaceae</taxon>
        <taxon>Priestia</taxon>
    </lineage>
</organism>
<evidence type="ECO:0000256" key="1">
    <source>
        <dbReference type="SAM" id="Coils"/>
    </source>
</evidence>
<evidence type="ECO:0000313" key="3">
    <source>
        <dbReference type="Proteomes" id="UP000501868"/>
    </source>
</evidence>
<gene>
    <name evidence="2" type="ORF">HFZ78_18265</name>
</gene>
<proteinExistence type="predicted"/>
<sequence length="53" mass="6276">MSANEVIEIVDYDEAVNEKRNVIKKLQSEILKKKDMLKRYTKSTEMVEKSKMI</sequence>
<reference evidence="2 3" key="2">
    <citation type="submission" date="2020-04" db="EMBL/GenBank/DDBJ databases">
        <authorList>
            <person name="Fomenkov A."/>
            <person name="Anton B.P."/>
            <person name="Roberts R.J."/>
        </authorList>
    </citation>
    <scope>NUCLEOTIDE SEQUENCE [LARGE SCALE GENOMIC DNA]</scope>
    <source>
        <strain evidence="2 3">S2</strain>
    </source>
</reference>
<dbReference type="AlphaFoldDB" id="A0A6H1P4D7"/>